<feature type="domain" description="HicB-like antitoxin of toxin-antitoxin system" evidence="1">
    <location>
        <begin position="17"/>
        <end position="77"/>
    </location>
</feature>
<organism evidence="2 3">
    <name type="scientific">Deinococcus roseus</name>
    <dbReference type="NCBI Taxonomy" id="392414"/>
    <lineage>
        <taxon>Bacteria</taxon>
        <taxon>Thermotogati</taxon>
        <taxon>Deinococcota</taxon>
        <taxon>Deinococci</taxon>
        <taxon>Deinococcales</taxon>
        <taxon>Deinococcaceae</taxon>
        <taxon>Deinococcus</taxon>
    </lineage>
</organism>
<sequence>MKKTAPEIIEHFLTLPYKIELYPEQDGGFTALHPELSGCMTQGETAEEALRMLQEAKELWLETALELGLQIPEPDQTLQTTRKQG</sequence>
<dbReference type="InterPro" id="IPR051404">
    <property type="entry name" value="TA_system_antitoxin"/>
</dbReference>
<dbReference type="Proteomes" id="UP000632222">
    <property type="component" value="Unassembled WGS sequence"/>
</dbReference>
<dbReference type="Pfam" id="PF15919">
    <property type="entry name" value="HicB_lk_antitox"/>
    <property type="match status" value="1"/>
</dbReference>
<proteinExistence type="predicted"/>
<gene>
    <name evidence="2" type="ORF">GCM10008938_46530</name>
</gene>
<dbReference type="PANTHER" id="PTHR34504">
    <property type="entry name" value="ANTITOXIN HICB"/>
    <property type="match status" value="1"/>
</dbReference>
<protein>
    <recommendedName>
        <fullName evidence="1">HicB-like antitoxin of toxin-antitoxin system domain-containing protein</fullName>
    </recommendedName>
</protein>
<dbReference type="RefSeq" id="WP_189007823.1">
    <property type="nucleotide sequence ID" value="NZ_BMOD01000032.1"/>
</dbReference>
<dbReference type="SUPFAM" id="SSF143100">
    <property type="entry name" value="TTHA1013/TTHA0281-like"/>
    <property type="match status" value="1"/>
</dbReference>
<dbReference type="InterPro" id="IPR031807">
    <property type="entry name" value="HicB-like"/>
</dbReference>
<evidence type="ECO:0000313" key="3">
    <source>
        <dbReference type="Proteomes" id="UP000632222"/>
    </source>
</evidence>
<dbReference type="PANTHER" id="PTHR34504:SF2">
    <property type="entry name" value="UPF0150 PROTEIN SSL0259"/>
    <property type="match status" value="1"/>
</dbReference>
<evidence type="ECO:0000259" key="1">
    <source>
        <dbReference type="Pfam" id="PF15919"/>
    </source>
</evidence>
<comment type="caution">
    <text evidence="2">The sequence shown here is derived from an EMBL/GenBank/DDBJ whole genome shotgun (WGS) entry which is preliminary data.</text>
</comment>
<name>A0ABQ2DHL4_9DEIO</name>
<keyword evidence="3" id="KW-1185">Reference proteome</keyword>
<evidence type="ECO:0000313" key="2">
    <source>
        <dbReference type="EMBL" id="GGJ55113.1"/>
    </source>
</evidence>
<dbReference type="EMBL" id="BMOD01000032">
    <property type="protein sequence ID" value="GGJ55113.1"/>
    <property type="molecule type" value="Genomic_DNA"/>
</dbReference>
<accession>A0ABQ2DHL4</accession>
<dbReference type="Gene3D" id="3.30.160.250">
    <property type="match status" value="1"/>
</dbReference>
<reference evidence="3" key="1">
    <citation type="journal article" date="2019" name="Int. J. Syst. Evol. Microbiol.">
        <title>The Global Catalogue of Microorganisms (GCM) 10K type strain sequencing project: providing services to taxonomists for standard genome sequencing and annotation.</title>
        <authorList>
            <consortium name="The Broad Institute Genomics Platform"/>
            <consortium name="The Broad Institute Genome Sequencing Center for Infectious Disease"/>
            <person name="Wu L."/>
            <person name="Ma J."/>
        </authorList>
    </citation>
    <scope>NUCLEOTIDE SEQUENCE [LARGE SCALE GENOMIC DNA]</scope>
    <source>
        <strain evidence="3">JCM 14370</strain>
    </source>
</reference>
<dbReference type="InterPro" id="IPR035069">
    <property type="entry name" value="TTHA1013/TTHA0281-like"/>
</dbReference>